<evidence type="ECO:0000313" key="1">
    <source>
        <dbReference type="EMBL" id="TFK17924.1"/>
    </source>
</evidence>
<keyword evidence="2" id="KW-1185">Reference proteome</keyword>
<dbReference type="AlphaFoldDB" id="A0A5C3KD94"/>
<evidence type="ECO:0000313" key="2">
    <source>
        <dbReference type="Proteomes" id="UP000307440"/>
    </source>
</evidence>
<sequence>MTHLVSWVGSDGTPGYCMVDFNQDQGGSSFKTEYRHEIYKMGLMPMYNLWVKAELGGKDTNPGFVKSGTRPLMKLGMNNYGEPLLPDPSKGPSQSWKWNQDVILAFVTKHYHVALGLSPETVMMRSYSVPWLVLKSAVRQCLSLDSWPDKFLDCLVQPSRLTVQRSRKLLNYWYKRQVQLEDSGSDSPVFKFFAVPDGEHGWIPRKPRSLLGGDSGMEEAIVAPRAHKRKNKVKGKAKQRFPSTPPVLPLILTNRVASSETLVQDRFLWPYRRGNHSWPSVDGQELSQPTLPQPHFCFKSTWVPFSGLVGPATGFIGPSDIVGPGSSIGPASIVSPTQPIGPPNVVGPAAGFIGLGSLGPAHGASSTSIIGPVTVRPASTVGPGTLWPAAGSIPILPSIGASAFGPPTSTIPTILAQTNPIELIQSITADASFWKNLDLQLHKLTEQALIQQLQNSIAGWEELSQKVKTEESFVKTKKRK</sequence>
<accession>A0A5C3KD94</accession>
<organism evidence="1 2">
    <name type="scientific">Coprinopsis marcescibilis</name>
    <name type="common">Agaric fungus</name>
    <name type="synonym">Psathyrella marcescibilis</name>
    <dbReference type="NCBI Taxonomy" id="230819"/>
    <lineage>
        <taxon>Eukaryota</taxon>
        <taxon>Fungi</taxon>
        <taxon>Dikarya</taxon>
        <taxon>Basidiomycota</taxon>
        <taxon>Agaricomycotina</taxon>
        <taxon>Agaricomycetes</taxon>
        <taxon>Agaricomycetidae</taxon>
        <taxon>Agaricales</taxon>
        <taxon>Agaricineae</taxon>
        <taxon>Psathyrellaceae</taxon>
        <taxon>Coprinopsis</taxon>
    </lineage>
</organism>
<gene>
    <name evidence="1" type="ORF">FA15DRAFT_710348</name>
</gene>
<name>A0A5C3KD94_COPMA</name>
<dbReference type="OrthoDB" id="2947796at2759"/>
<proteinExistence type="predicted"/>
<reference evidence="1 2" key="1">
    <citation type="journal article" date="2019" name="Nat. Ecol. Evol.">
        <title>Megaphylogeny resolves global patterns of mushroom evolution.</title>
        <authorList>
            <person name="Varga T."/>
            <person name="Krizsan K."/>
            <person name="Foldi C."/>
            <person name="Dima B."/>
            <person name="Sanchez-Garcia M."/>
            <person name="Sanchez-Ramirez S."/>
            <person name="Szollosi G.J."/>
            <person name="Szarkandi J.G."/>
            <person name="Papp V."/>
            <person name="Albert L."/>
            <person name="Andreopoulos W."/>
            <person name="Angelini C."/>
            <person name="Antonin V."/>
            <person name="Barry K.W."/>
            <person name="Bougher N.L."/>
            <person name="Buchanan P."/>
            <person name="Buyck B."/>
            <person name="Bense V."/>
            <person name="Catcheside P."/>
            <person name="Chovatia M."/>
            <person name="Cooper J."/>
            <person name="Damon W."/>
            <person name="Desjardin D."/>
            <person name="Finy P."/>
            <person name="Geml J."/>
            <person name="Haridas S."/>
            <person name="Hughes K."/>
            <person name="Justo A."/>
            <person name="Karasinski D."/>
            <person name="Kautmanova I."/>
            <person name="Kiss B."/>
            <person name="Kocsube S."/>
            <person name="Kotiranta H."/>
            <person name="LaButti K.M."/>
            <person name="Lechner B.E."/>
            <person name="Liimatainen K."/>
            <person name="Lipzen A."/>
            <person name="Lukacs Z."/>
            <person name="Mihaltcheva S."/>
            <person name="Morgado L.N."/>
            <person name="Niskanen T."/>
            <person name="Noordeloos M.E."/>
            <person name="Ohm R.A."/>
            <person name="Ortiz-Santana B."/>
            <person name="Ovrebo C."/>
            <person name="Racz N."/>
            <person name="Riley R."/>
            <person name="Savchenko A."/>
            <person name="Shiryaev A."/>
            <person name="Soop K."/>
            <person name="Spirin V."/>
            <person name="Szebenyi C."/>
            <person name="Tomsovsky M."/>
            <person name="Tulloss R.E."/>
            <person name="Uehling J."/>
            <person name="Grigoriev I.V."/>
            <person name="Vagvolgyi C."/>
            <person name="Papp T."/>
            <person name="Martin F.M."/>
            <person name="Miettinen O."/>
            <person name="Hibbett D.S."/>
            <person name="Nagy L.G."/>
        </authorList>
    </citation>
    <scope>NUCLEOTIDE SEQUENCE [LARGE SCALE GENOMIC DNA]</scope>
    <source>
        <strain evidence="1 2">CBS 121175</strain>
    </source>
</reference>
<protein>
    <submittedName>
        <fullName evidence="1">Uncharacterized protein</fullName>
    </submittedName>
</protein>
<dbReference type="Proteomes" id="UP000307440">
    <property type="component" value="Unassembled WGS sequence"/>
</dbReference>
<dbReference type="EMBL" id="ML210449">
    <property type="protein sequence ID" value="TFK17924.1"/>
    <property type="molecule type" value="Genomic_DNA"/>
</dbReference>